<evidence type="ECO:0000313" key="1">
    <source>
        <dbReference type="EMBL" id="CUU06798.1"/>
    </source>
</evidence>
<feature type="non-terminal residue" evidence="1">
    <location>
        <position position="120"/>
    </location>
</feature>
<sequence length="120" mass="13831">MSNSEEYIKQLEETIRRFLEPIKDIPYNIAIRSLTGCRVLEFDRNDNKTAYRKGIKTKRPNEAGNQIEPFVINSLNKVGLKAEKPKSRKGKVKIAGYPDIEISDEYGRTIYLECKTYSAL</sequence>
<protein>
    <submittedName>
        <fullName evidence="1">Uncharacterized protein</fullName>
    </submittedName>
</protein>
<dbReference type="AlphaFoldDB" id="A0A0S4N6E3"/>
<name>A0A0S4N6E3_9BACT</name>
<gene>
    <name evidence="1" type="ORF">JGI1_01613</name>
</gene>
<proteinExistence type="predicted"/>
<accession>A0A0S4N6E3</accession>
<dbReference type="EMBL" id="FAOO01000011">
    <property type="protein sequence ID" value="CUU06798.1"/>
    <property type="molecule type" value="Genomic_DNA"/>
</dbReference>
<evidence type="ECO:0000313" key="2">
    <source>
        <dbReference type="Proteomes" id="UP000320623"/>
    </source>
</evidence>
<dbReference type="Proteomes" id="UP000320623">
    <property type="component" value="Unassembled WGS sequence"/>
</dbReference>
<organism evidence="1 2">
    <name type="scientific">Candidatus Thermokryptus mobilis</name>
    <dbReference type="NCBI Taxonomy" id="1643428"/>
    <lineage>
        <taxon>Bacteria</taxon>
        <taxon>Pseudomonadati</taxon>
        <taxon>Candidatus Kryptoniota</taxon>
        <taxon>Candidatus Thermokryptus</taxon>
    </lineage>
</organism>
<keyword evidence="2" id="KW-1185">Reference proteome</keyword>
<reference evidence="2" key="1">
    <citation type="submission" date="2015-11" db="EMBL/GenBank/DDBJ databases">
        <authorList>
            <person name="Varghese N."/>
        </authorList>
    </citation>
    <scope>NUCLEOTIDE SEQUENCE [LARGE SCALE GENOMIC DNA]</scope>
</reference>